<organism evidence="2 3">
    <name type="scientific">Limnohabitans curvus</name>
    <dbReference type="NCBI Taxonomy" id="323423"/>
    <lineage>
        <taxon>Bacteria</taxon>
        <taxon>Pseudomonadati</taxon>
        <taxon>Pseudomonadota</taxon>
        <taxon>Betaproteobacteria</taxon>
        <taxon>Burkholderiales</taxon>
        <taxon>Comamonadaceae</taxon>
        <taxon>Limnohabitans</taxon>
    </lineage>
</organism>
<keyword evidence="1" id="KW-0175">Coiled coil</keyword>
<gene>
    <name evidence="2" type="ORF">B9Z44_12395</name>
</gene>
<proteinExistence type="predicted"/>
<feature type="coiled-coil region" evidence="1">
    <location>
        <begin position="76"/>
        <end position="103"/>
    </location>
</feature>
<accession>A0A315EQY2</accession>
<dbReference type="Gene3D" id="1.10.357.10">
    <property type="entry name" value="Tetracycline Repressor, domain 2"/>
    <property type="match status" value="1"/>
</dbReference>
<comment type="caution">
    <text evidence="2">The sequence shown here is derived from an EMBL/GenBank/DDBJ whole genome shotgun (WGS) entry which is preliminary data.</text>
</comment>
<keyword evidence="3" id="KW-1185">Reference proteome</keyword>
<reference evidence="2 3" key="1">
    <citation type="submission" date="2017-04" db="EMBL/GenBank/DDBJ databases">
        <title>Unexpected and diverse lifestyles within the genus Limnohabitans.</title>
        <authorList>
            <person name="Kasalicky V."/>
            <person name="Mehrshad M."/>
            <person name="Andrei S.-A."/>
            <person name="Salcher M."/>
            <person name="Kratochvilova H."/>
            <person name="Simek K."/>
            <person name="Ghai R."/>
        </authorList>
    </citation>
    <scope>NUCLEOTIDE SEQUENCE [LARGE SCALE GENOMIC DNA]</scope>
    <source>
        <strain evidence="2 3">MWH-C5</strain>
    </source>
</reference>
<evidence type="ECO:0000313" key="3">
    <source>
        <dbReference type="Proteomes" id="UP000251341"/>
    </source>
</evidence>
<evidence type="ECO:0000313" key="2">
    <source>
        <dbReference type="EMBL" id="PUE60300.1"/>
    </source>
</evidence>
<dbReference type="RefSeq" id="WP_245912816.1">
    <property type="nucleotide sequence ID" value="NZ_NESP01000001.1"/>
</dbReference>
<dbReference type="AlphaFoldDB" id="A0A315EQY2"/>
<sequence length="133" mass="14196">MSDPKARSRKNTVDEIQQAIAQVQAGQGKVSISAVAKLAGVTPALIHNTYPDLAEKIRGLVGKATRTQRDAKHDALVREREINRALRQELAESRADLAKLASVNQVLLNEVALLKGVATGKVVSILQLKGAGV</sequence>
<dbReference type="Proteomes" id="UP000251341">
    <property type="component" value="Unassembled WGS sequence"/>
</dbReference>
<evidence type="ECO:0000256" key="1">
    <source>
        <dbReference type="SAM" id="Coils"/>
    </source>
</evidence>
<protein>
    <submittedName>
        <fullName evidence="2">TetR family transcriptional regulator</fullName>
    </submittedName>
</protein>
<dbReference type="EMBL" id="NESP01000001">
    <property type="protein sequence ID" value="PUE60300.1"/>
    <property type="molecule type" value="Genomic_DNA"/>
</dbReference>
<name>A0A315EQY2_9BURK</name>